<organism evidence="4 5">
    <name type="scientific">Teichococcus deserti</name>
    <dbReference type="NCBI Taxonomy" id="1817963"/>
    <lineage>
        <taxon>Bacteria</taxon>
        <taxon>Pseudomonadati</taxon>
        <taxon>Pseudomonadota</taxon>
        <taxon>Alphaproteobacteria</taxon>
        <taxon>Acetobacterales</taxon>
        <taxon>Roseomonadaceae</taxon>
        <taxon>Roseomonas</taxon>
    </lineage>
</organism>
<gene>
    <name evidence="4" type="ORF">BKE38_25470</name>
</gene>
<feature type="domain" description="Aldehyde oxidase/xanthine dehydrogenase a/b hammerhead" evidence="3">
    <location>
        <begin position="34"/>
        <end position="145"/>
    </location>
</feature>
<dbReference type="Pfam" id="PF02738">
    <property type="entry name" value="MoCoBD_1"/>
    <property type="match status" value="1"/>
</dbReference>
<dbReference type="Gene3D" id="3.90.1170.50">
    <property type="entry name" value="Aldehyde oxidase/xanthine dehydrogenase, a/b hammerhead"/>
    <property type="match status" value="1"/>
</dbReference>
<keyword evidence="1" id="KW-0500">Molybdenum</keyword>
<dbReference type="InterPro" id="IPR036856">
    <property type="entry name" value="Ald_Oxase/Xan_DH_a/b_sf"/>
</dbReference>
<dbReference type="Gene3D" id="3.30.365.10">
    <property type="entry name" value="Aldehyde oxidase/xanthine dehydrogenase, molybdopterin binding domain"/>
    <property type="match status" value="4"/>
</dbReference>
<proteinExistence type="predicted"/>
<dbReference type="SUPFAM" id="SSF56003">
    <property type="entry name" value="Molybdenum cofactor-binding domain"/>
    <property type="match status" value="1"/>
</dbReference>
<keyword evidence="2" id="KW-0560">Oxidoreductase</keyword>
<reference evidence="4 5" key="1">
    <citation type="submission" date="2016-10" db="EMBL/GenBank/DDBJ databases">
        <title>Draft Genome sequence of Roseomonas sp. strain M3.</title>
        <authorList>
            <person name="Subhash Y."/>
            <person name="Lee S."/>
        </authorList>
    </citation>
    <scope>NUCLEOTIDE SEQUENCE [LARGE SCALE GENOMIC DNA]</scope>
    <source>
        <strain evidence="4 5">M3</strain>
    </source>
</reference>
<evidence type="ECO:0000313" key="5">
    <source>
        <dbReference type="Proteomes" id="UP000188879"/>
    </source>
</evidence>
<dbReference type="GO" id="GO:0005506">
    <property type="term" value="F:iron ion binding"/>
    <property type="evidence" value="ECO:0007669"/>
    <property type="project" value="InterPro"/>
</dbReference>
<sequence>MSPLDAPVKRGGAGDGLPVLGAALARLDGVAKLEGSARFALDQPVEGLAHAVLLRATIAAGRVTRIDAAAAEAAPGVLAVLTPDNTAPLAAASSWTGAPPAQPQYRPLDAEIFHHGQQIAAVVAETLEQAQEAARLILVDYEAVPAITGLDDPRAGDGDPIDMLSKSWGDAAAALDKAAVRLTLEYRTPREFNMPIEPHGLIAQWDGEELTLWEPSQWLDGMARTYAEWFGLRFDQVRIVSPYIGGGFGSKALALPHGAVAAMAARQLGRPVKLALTRSQTFTGLGGRPATRQVLEIGATAGGRLLAIRQRGWNETSMNAVSVEPLGSVTGLMYALPNFDSRQNVVPVHTVQPGAKRAPGENPSAFGLESAIDELAHAVGQDPLALRLLNDAEHDHSSGKPWSTRKLREALAAGAVAFGWDRRDPMPRSMRDGHLLIGWGMAAGTYPVRRTAGEALVGILADGSVEVASSTADMGTGAHTILAQTAAEALGLPVERVQVRLGDSRLPRAPVTGGSQMAGLMTGAVHKAALAAREVLIGLALSDPRSPLRGTGANTLRLEGGMLVAPDGTAYDVSAVLKATGRERVEALRDTLAENRLKPEDHYRNFTTVSTMRAPTDGDYSMHSWCAHFVEVAVDEALQTIRLRRVVSAFDSGRLYNPKLAASQWKGGIVMGIGQALLEEGLVDHRHARLMNDNLGDYLLPTNADIPEIEVIDVGEPDPHASALGGKAVGELGIVGVAPAIANALFHATGKRLRSLPLTGQRLAEAG</sequence>
<protein>
    <submittedName>
        <fullName evidence="4">Oxidoreductase</fullName>
    </submittedName>
</protein>
<dbReference type="EMBL" id="MLCO01000319">
    <property type="protein sequence ID" value="ONG46373.1"/>
    <property type="molecule type" value="Genomic_DNA"/>
</dbReference>
<dbReference type="OrthoDB" id="8428274at2"/>
<dbReference type="RefSeq" id="WP_076960085.1">
    <property type="nucleotide sequence ID" value="NZ_MLCO01000319.1"/>
</dbReference>
<name>A0A1V2GV82_9PROT</name>
<evidence type="ECO:0000256" key="2">
    <source>
        <dbReference type="ARBA" id="ARBA00023002"/>
    </source>
</evidence>
<dbReference type="SUPFAM" id="SSF54665">
    <property type="entry name" value="CO dehydrogenase molybdoprotein N-domain-like"/>
    <property type="match status" value="1"/>
</dbReference>
<dbReference type="PANTHER" id="PTHR11908:SF132">
    <property type="entry name" value="ALDEHYDE OXIDASE 1-RELATED"/>
    <property type="match status" value="1"/>
</dbReference>
<dbReference type="InterPro" id="IPR037165">
    <property type="entry name" value="AldOxase/xan_DH_Mopterin-bd_sf"/>
</dbReference>
<dbReference type="GO" id="GO:0016491">
    <property type="term" value="F:oxidoreductase activity"/>
    <property type="evidence" value="ECO:0007669"/>
    <property type="project" value="UniProtKB-KW"/>
</dbReference>
<dbReference type="PANTHER" id="PTHR11908">
    <property type="entry name" value="XANTHINE DEHYDROGENASE"/>
    <property type="match status" value="1"/>
</dbReference>
<dbReference type="InterPro" id="IPR016208">
    <property type="entry name" value="Ald_Oxase/xanthine_DH-like"/>
</dbReference>
<accession>A0A1V2GV82</accession>
<dbReference type="Proteomes" id="UP000188879">
    <property type="component" value="Unassembled WGS sequence"/>
</dbReference>
<dbReference type="SMART" id="SM01008">
    <property type="entry name" value="Ald_Xan_dh_C"/>
    <property type="match status" value="1"/>
</dbReference>
<dbReference type="InterPro" id="IPR008274">
    <property type="entry name" value="AldOxase/xan_DH_MoCoBD1"/>
</dbReference>
<dbReference type="AlphaFoldDB" id="A0A1V2GV82"/>
<dbReference type="Pfam" id="PF20256">
    <property type="entry name" value="MoCoBD_2"/>
    <property type="match status" value="1"/>
</dbReference>
<dbReference type="InterPro" id="IPR000674">
    <property type="entry name" value="Ald_Oxase/Xan_DH_a/b"/>
</dbReference>
<dbReference type="Pfam" id="PF01315">
    <property type="entry name" value="Ald_Xan_dh_C"/>
    <property type="match status" value="1"/>
</dbReference>
<keyword evidence="5" id="KW-1185">Reference proteome</keyword>
<evidence type="ECO:0000256" key="1">
    <source>
        <dbReference type="ARBA" id="ARBA00022505"/>
    </source>
</evidence>
<dbReference type="InterPro" id="IPR046867">
    <property type="entry name" value="AldOxase/xan_DH_MoCoBD2"/>
</dbReference>
<evidence type="ECO:0000313" key="4">
    <source>
        <dbReference type="EMBL" id="ONG46373.1"/>
    </source>
</evidence>
<evidence type="ECO:0000259" key="3">
    <source>
        <dbReference type="SMART" id="SM01008"/>
    </source>
</evidence>
<comment type="caution">
    <text evidence="4">The sequence shown here is derived from an EMBL/GenBank/DDBJ whole genome shotgun (WGS) entry which is preliminary data.</text>
</comment>